<dbReference type="Proteomes" id="UP000248039">
    <property type="component" value="Unassembled WGS sequence"/>
</dbReference>
<gene>
    <name evidence="3" type="ORF">C7C46_15775</name>
</gene>
<evidence type="ECO:0000256" key="2">
    <source>
        <dbReference type="SAM" id="Phobius"/>
    </source>
</evidence>
<evidence type="ECO:0000256" key="1">
    <source>
        <dbReference type="SAM" id="MobiDB-lite"/>
    </source>
</evidence>
<keyword evidence="4" id="KW-1185">Reference proteome</keyword>
<feature type="transmembrane region" description="Helical" evidence="2">
    <location>
        <begin position="171"/>
        <end position="190"/>
    </location>
</feature>
<feature type="region of interest" description="Disordered" evidence="1">
    <location>
        <begin position="195"/>
        <end position="214"/>
    </location>
</feature>
<keyword evidence="2" id="KW-0472">Membrane</keyword>
<dbReference type="InterPro" id="IPR001387">
    <property type="entry name" value="Cro/C1-type_HTH"/>
</dbReference>
<dbReference type="EMBL" id="PYBW01000049">
    <property type="protein sequence ID" value="PYC78564.1"/>
    <property type="molecule type" value="Genomic_DNA"/>
</dbReference>
<feature type="compositionally biased region" description="Polar residues" evidence="1">
    <location>
        <begin position="195"/>
        <end position="209"/>
    </location>
</feature>
<comment type="caution">
    <text evidence="3">The sequence shown here is derived from an EMBL/GenBank/DDBJ whole genome shotgun (WGS) entry which is preliminary data.</text>
</comment>
<evidence type="ECO:0000313" key="3">
    <source>
        <dbReference type="EMBL" id="PYC78564.1"/>
    </source>
</evidence>
<accession>A0A2V4NEC5</accession>
<feature type="region of interest" description="Disordered" evidence="1">
    <location>
        <begin position="120"/>
        <end position="167"/>
    </location>
</feature>
<protein>
    <recommendedName>
        <fullName evidence="5">HTH cro/C1-type domain-containing protein</fullName>
    </recommendedName>
</protein>
<feature type="compositionally biased region" description="Basic and acidic residues" evidence="1">
    <location>
        <begin position="134"/>
        <end position="147"/>
    </location>
</feature>
<evidence type="ECO:0000313" key="4">
    <source>
        <dbReference type="Proteomes" id="UP000248039"/>
    </source>
</evidence>
<reference evidence="3 4" key="1">
    <citation type="submission" date="2018-03" db="EMBL/GenBank/DDBJ databases">
        <title>Bioinformatic expansion and discovery of thiopeptide antibiotics.</title>
        <authorList>
            <person name="Schwalen C.J."/>
            <person name="Hudson G.A."/>
            <person name="Mitchell D.A."/>
        </authorList>
    </citation>
    <scope>NUCLEOTIDE SEQUENCE [LARGE SCALE GENOMIC DNA]</scope>
    <source>
        <strain evidence="3 4">ATCC 21389</strain>
    </source>
</reference>
<dbReference type="CDD" id="cd00093">
    <property type="entry name" value="HTH_XRE"/>
    <property type="match status" value="1"/>
</dbReference>
<name>A0A2V4NEC5_9ACTN</name>
<keyword evidence="2" id="KW-0812">Transmembrane</keyword>
<feature type="compositionally biased region" description="Low complexity" evidence="1">
    <location>
        <begin position="422"/>
        <end position="435"/>
    </location>
</feature>
<organism evidence="3 4">
    <name type="scientific">Streptomyces tateyamensis</name>
    <dbReference type="NCBI Taxonomy" id="565073"/>
    <lineage>
        <taxon>Bacteria</taxon>
        <taxon>Bacillati</taxon>
        <taxon>Actinomycetota</taxon>
        <taxon>Actinomycetes</taxon>
        <taxon>Kitasatosporales</taxon>
        <taxon>Streptomycetaceae</taxon>
        <taxon>Streptomyces</taxon>
    </lineage>
</organism>
<sequence>MARKPRPIDPTEGPLQAFAHELRSVREQAGNPTYRALAVTAGFSASTLSDAAGGMRQPTLEVTLAYVGACGGDVAAWEERWNELNAVLNASPRPPAAPEPASEAEAAAASAAAVETAAVVFPDPAPGPDPASVDGHHDDHPDDRSVDLDTLESGADPADEPQVRRRRRPSVGMLVAAGAAVIALFASLVASQAGNEKTTAAPVSNTVSASKAPDCGVDATISPADDAKTKFTGMTYGAGAHIRAGATTNSPTLRTVPPGCQLHFSGYCLGDVVFDAFGGSPDMRWFELSSGGVVASAIVHNNPPGSVTASHCPDDAPPPASIALTLGTAPNATDTVQVSATGSHLGLVGFAAKFADVPNGPPSWHHLDLVTLQNGQFAYNWRITPVRNAQPTAQIPVVAVACLGGGGPTGVLDSHLLPPDQPATDPSAPPASAVPNTLTPQETPYASEAACKYPGPTSPKT</sequence>
<feature type="region of interest" description="Disordered" evidence="1">
    <location>
        <begin position="411"/>
        <end position="461"/>
    </location>
</feature>
<dbReference type="AlphaFoldDB" id="A0A2V4NEC5"/>
<keyword evidence="2" id="KW-1133">Transmembrane helix</keyword>
<proteinExistence type="predicted"/>
<evidence type="ECO:0008006" key="5">
    <source>
        <dbReference type="Google" id="ProtNLM"/>
    </source>
</evidence>